<dbReference type="EMBL" id="ML769479">
    <property type="protein sequence ID" value="KAE9398694.1"/>
    <property type="molecule type" value="Genomic_DNA"/>
</dbReference>
<organism evidence="2 3">
    <name type="scientific">Gymnopus androsaceus JB14</name>
    <dbReference type="NCBI Taxonomy" id="1447944"/>
    <lineage>
        <taxon>Eukaryota</taxon>
        <taxon>Fungi</taxon>
        <taxon>Dikarya</taxon>
        <taxon>Basidiomycota</taxon>
        <taxon>Agaricomycotina</taxon>
        <taxon>Agaricomycetes</taxon>
        <taxon>Agaricomycetidae</taxon>
        <taxon>Agaricales</taxon>
        <taxon>Marasmiineae</taxon>
        <taxon>Omphalotaceae</taxon>
        <taxon>Gymnopus</taxon>
    </lineage>
</organism>
<sequence>MLRSTITNLLAFLLIGLVAVNASPISSTATLQEIESRISMNPVLGYVYWVKTKDMDQTKEVEKFLDGKEEKDMPFTVEPTIYMDVYRTARNGSFARQLCAVKDPAKFLKSLRYIQAKGLVLPKQYVKGKDALKNLALIHPTLGPSFLIAPPNMLAAGGLEFTVMTAGKLCQFSYAFMRRSTQDSRL</sequence>
<evidence type="ECO:0000256" key="1">
    <source>
        <dbReference type="SAM" id="SignalP"/>
    </source>
</evidence>
<dbReference type="Proteomes" id="UP000799118">
    <property type="component" value="Unassembled WGS sequence"/>
</dbReference>
<accession>A0A6A4HNS6</accession>
<feature type="chain" id="PRO_5025414432" evidence="1">
    <location>
        <begin position="23"/>
        <end position="186"/>
    </location>
</feature>
<name>A0A6A4HNS6_9AGAR</name>
<reference evidence="2" key="1">
    <citation type="journal article" date="2019" name="Environ. Microbiol.">
        <title>Fungal ecological strategies reflected in gene transcription - a case study of two litter decomposers.</title>
        <authorList>
            <person name="Barbi F."/>
            <person name="Kohler A."/>
            <person name="Barry K."/>
            <person name="Baskaran P."/>
            <person name="Daum C."/>
            <person name="Fauchery L."/>
            <person name="Ihrmark K."/>
            <person name="Kuo A."/>
            <person name="LaButti K."/>
            <person name="Lipzen A."/>
            <person name="Morin E."/>
            <person name="Grigoriev I.V."/>
            <person name="Henrissat B."/>
            <person name="Lindahl B."/>
            <person name="Martin F."/>
        </authorList>
    </citation>
    <scope>NUCLEOTIDE SEQUENCE</scope>
    <source>
        <strain evidence="2">JB14</strain>
    </source>
</reference>
<evidence type="ECO:0000313" key="3">
    <source>
        <dbReference type="Proteomes" id="UP000799118"/>
    </source>
</evidence>
<proteinExistence type="predicted"/>
<keyword evidence="3" id="KW-1185">Reference proteome</keyword>
<keyword evidence="1" id="KW-0732">Signal</keyword>
<feature type="signal peptide" evidence="1">
    <location>
        <begin position="1"/>
        <end position="22"/>
    </location>
</feature>
<protein>
    <submittedName>
        <fullName evidence="2">Uncharacterized protein</fullName>
    </submittedName>
</protein>
<evidence type="ECO:0000313" key="2">
    <source>
        <dbReference type="EMBL" id="KAE9398694.1"/>
    </source>
</evidence>
<gene>
    <name evidence="2" type="ORF">BT96DRAFT_994625</name>
</gene>
<dbReference type="AlphaFoldDB" id="A0A6A4HNS6"/>